<feature type="compositionally biased region" description="Basic and acidic residues" evidence="1">
    <location>
        <begin position="1"/>
        <end position="24"/>
    </location>
</feature>
<evidence type="ECO:0000259" key="3">
    <source>
        <dbReference type="Pfam" id="PF13828"/>
    </source>
</evidence>
<proteinExistence type="predicted"/>
<protein>
    <recommendedName>
        <fullName evidence="3">DUF4190 domain-containing protein</fullName>
    </recommendedName>
</protein>
<feature type="compositionally biased region" description="Polar residues" evidence="1">
    <location>
        <begin position="28"/>
        <end position="37"/>
    </location>
</feature>
<evidence type="ECO:0000256" key="2">
    <source>
        <dbReference type="SAM" id="Phobius"/>
    </source>
</evidence>
<name>A0A6I1GAN8_9BIFI</name>
<feature type="domain" description="DUF4190" evidence="3">
    <location>
        <begin position="76"/>
        <end position="124"/>
    </location>
</feature>
<reference evidence="4 5" key="1">
    <citation type="submission" date="2019-09" db="EMBL/GenBank/DDBJ databases">
        <title>Characterization of the phylogenetic diversity of two novel species belonging to the genus Bifidobacterium: Bifidobacterium cebidarum sp. nov. and Bifidobacterium leontopitheci sp. nov.</title>
        <authorList>
            <person name="Lugli G.A."/>
            <person name="Duranti S."/>
            <person name="Milani C."/>
            <person name="Turroni F."/>
            <person name="Ventura M."/>
        </authorList>
    </citation>
    <scope>NUCLEOTIDE SEQUENCE [LARGE SCALE GENOMIC DNA]</scope>
    <source>
        <strain evidence="4 5">LMG 31469</strain>
    </source>
</reference>
<keyword evidence="2" id="KW-1133">Transmembrane helix</keyword>
<dbReference type="EMBL" id="WBVS01000009">
    <property type="protein sequence ID" value="KAB7786984.1"/>
    <property type="molecule type" value="Genomic_DNA"/>
</dbReference>
<comment type="caution">
    <text evidence="4">The sequence shown here is derived from an EMBL/GenBank/DDBJ whole genome shotgun (WGS) entry which is preliminary data.</text>
</comment>
<organism evidence="4 5">
    <name type="scientific">Bifidobacterium cebidarum</name>
    <dbReference type="NCBI Taxonomy" id="2650773"/>
    <lineage>
        <taxon>Bacteria</taxon>
        <taxon>Bacillati</taxon>
        <taxon>Actinomycetota</taxon>
        <taxon>Actinomycetes</taxon>
        <taxon>Bifidobacteriales</taxon>
        <taxon>Bifidobacteriaceae</taxon>
        <taxon>Bifidobacterium</taxon>
    </lineage>
</organism>
<dbReference type="AlphaFoldDB" id="A0A6I1GAN8"/>
<keyword evidence="2" id="KW-0812">Transmembrane</keyword>
<evidence type="ECO:0000313" key="4">
    <source>
        <dbReference type="EMBL" id="KAB7786984.1"/>
    </source>
</evidence>
<dbReference type="Pfam" id="PF13828">
    <property type="entry name" value="DUF4190"/>
    <property type="match status" value="1"/>
</dbReference>
<feature type="transmembrane region" description="Helical" evidence="2">
    <location>
        <begin position="72"/>
        <end position="95"/>
    </location>
</feature>
<gene>
    <name evidence="4" type="ORF">F7D08_1580</name>
</gene>
<dbReference type="Proteomes" id="UP000468413">
    <property type="component" value="Unassembled WGS sequence"/>
</dbReference>
<accession>A0A6I1GAN8</accession>
<evidence type="ECO:0000313" key="5">
    <source>
        <dbReference type="Proteomes" id="UP000468413"/>
    </source>
</evidence>
<dbReference type="RefSeq" id="WP_193316256.1">
    <property type="nucleotide sequence ID" value="NZ_WBVS01000009.1"/>
</dbReference>
<feature type="transmembrane region" description="Helical" evidence="2">
    <location>
        <begin position="107"/>
        <end position="138"/>
    </location>
</feature>
<dbReference type="InterPro" id="IPR025241">
    <property type="entry name" value="DUF4190"/>
</dbReference>
<evidence type="ECO:0000256" key="1">
    <source>
        <dbReference type="SAM" id="MobiDB-lite"/>
    </source>
</evidence>
<feature type="region of interest" description="Disordered" evidence="1">
    <location>
        <begin position="1"/>
        <end position="44"/>
    </location>
</feature>
<keyword evidence="5" id="KW-1185">Reference proteome</keyword>
<keyword evidence="2" id="KW-0472">Membrane</keyword>
<sequence length="214" mass="23002">MNELHKREDLGGASDEGHQPETQHENPAATSQNTASNAEAPYSPYVAPGMPQGNPYANPYANPHTAQRYNSFAVGGFVASFFVSIIGIVLSVIGLSEIRKQGGKGRGLAIAGIIIGAVKIIAEIILIIVVIIGAVSWIEQESRNGGFDSYSYEYNFGDLDSSHSGNRDRGTDGRDGFDFDFDLDSGSHGDSKGDSDDLFEYQYQGNNSITVFVQ</sequence>